<evidence type="ECO:0000313" key="2">
    <source>
        <dbReference type="Proteomes" id="UP000294894"/>
    </source>
</evidence>
<evidence type="ECO:0008006" key="3">
    <source>
        <dbReference type="Google" id="ProtNLM"/>
    </source>
</evidence>
<dbReference type="Proteomes" id="UP000294894">
    <property type="component" value="Chromosome"/>
</dbReference>
<reference evidence="1 2" key="1">
    <citation type="submission" date="2019-03" db="EMBL/GenBank/DDBJ databases">
        <title>Three New Species of Nocardioides, Nocardioides euryhalodurans sp. nov., Nocardioides seonyuensis sp. nov. and Nocardioides eburneoflavus sp. nov., Iolated from Soil.</title>
        <authorList>
            <person name="Roh S.G."/>
            <person name="Lee C."/>
            <person name="Kim M.-K."/>
            <person name="Kim S.B."/>
        </authorList>
    </citation>
    <scope>NUCLEOTIDE SEQUENCE [LARGE SCALE GENOMIC DNA]</scope>
    <source>
        <strain evidence="1 2">MMS17-SY117</strain>
    </source>
</reference>
<gene>
    <name evidence="1" type="ORF">EXE57_16045</name>
</gene>
<proteinExistence type="predicted"/>
<name>A0A4P7GN63_9ACTN</name>
<protein>
    <recommendedName>
        <fullName evidence="3">DUF1801 domain-containing protein</fullName>
    </recommendedName>
</protein>
<evidence type="ECO:0000313" key="1">
    <source>
        <dbReference type="EMBL" id="QBR93616.1"/>
    </source>
</evidence>
<dbReference type="KEGG" id="noy:EXE57_16045"/>
<dbReference type="EMBL" id="CP038267">
    <property type="protein sequence ID" value="QBR93616.1"/>
    <property type="molecule type" value="Genomic_DNA"/>
</dbReference>
<accession>A0A4P7GN63</accession>
<dbReference type="OrthoDB" id="5187996at2"/>
<keyword evidence="2" id="KW-1185">Reference proteome</keyword>
<sequence length="140" mass="15328">MERQQVDVDAWLAEQHDPTLTALDQILVEGLPGRSRALWTGTFWGGTEQAIVGYGDLVQPRPRGADVHWFAVGLARQSRHHSLYVNAVEDGRYLGPLYAPRLGRVKAGSASLAFGSVDDLDLAVLRELVGHVHRVVPPEG</sequence>
<organism evidence="1 2">
    <name type="scientific">Nocardioides euryhalodurans</name>
    <dbReference type="NCBI Taxonomy" id="2518370"/>
    <lineage>
        <taxon>Bacteria</taxon>
        <taxon>Bacillati</taxon>
        <taxon>Actinomycetota</taxon>
        <taxon>Actinomycetes</taxon>
        <taxon>Propionibacteriales</taxon>
        <taxon>Nocardioidaceae</taxon>
        <taxon>Nocardioides</taxon>
    </lineage>
</organism>
<dbReference type="AlphaFoldDB" id="A0A4P7GN63"/>
<dbReference type="RefSeq" id="WP_135079212.1">
    <property type="nucleotide sequence ID" value="NZ_CP038267.1"/>
</dbReference>